<dbReference type="InterPro" id="IPR013083">
    <property type="entry name" value="Znf_RING/FYVE/PHD"/>
</dbReference>
<reference evidence="1" key="1">
    <citation type="journal article" date="2020" name="Nature">
        <title>Giant virus diversity and host interactions through global metagenomics.</title>
        <authorList>
            <person name="Schulz F."/>
            <person name="Roux S."/>
            <person name="Paez-Espino D."/>
            <person name="Jungbluth S."/>
            <person name="Walsh D.A."/>
            <person name="Denef V.J."/>
            <person name="McMahon K.D."/>
            <person name="Konstantinidis K.T."/>
            <person name="Eloe-Fadrosh E.A."/>
            <person name="Kyrpides N.C."/>
            <person name="Woyke T."/>
        </authorList>
    </citation>
    <scope>NUCLEOTIDE SEQUENCE</scope>
    <source>
        <strain evidence="1">GVMAG-S-1101169-75</strain>
    </source>
</reference>
<accession>A0A6C0K0R0</accession>
<dbReference type="AlphaFoldDB" id="A0A6C0K0R0"/>
<name>A0A6C0K0R0_9ZZZZ</name>
<dbReference type="Gene3D" id="3.30.40.10">
    <property type="entry name" value="Zinc/RING finger domain, C3HC4 (zinc finger)"/>
    <property type="match status" value="1"/>
</dbReference>
<evidence type="ECO:0008006" key="2">
    <source>
        <dbReference type="Google" id="ProtNLM"/>
    </source>
</evidence>
<dbReference type="EMBL" id="MN740787">
    <property type="protein sequence ID" value="QHU11635.1"/>
    <property type="molecule type" value="Genomic_DNA"/>
</dbReference>
<protein>
    <recommendedName>
        <fullName evidence="2">TRAF-type domain-containing protein</fullName>
    </recommendedName>
</protein>
<organism evidence="1">
    <name type="scientific">viral metagenome</name>
    <dbReference type="NCBI Taxonomy" id="1070528"/>
    <lineage>
        <taxon>unclassified sequences</taxon>
        <taxon>metagenomes</taxon>
        <taxon>organismal metagenomes</taxon>
    </lineage>
</organism>
<proteinExistence type="predicted"/>
<evidence type="ECO:0000313" key="1">
    <source>
        <dbReference type="EMBL" id="QHU11635.1"/>
    </source>
</evidence>
<sequence length="253" mass="30455">MEELLLPTEVICFACFRPNELGCSSIHRTCLRCVYRWLQLDKDADQRDYYRKCLYCPQHALLQTLDTTTAFRKDFMAMLSDEKDNYSCPFCNIFHGTQVLIHRHIEHDCSKLPIQCFCRRVLLREDFFFHLFHCTHHKYCYDCKIYLKRSIYGQHLKDVHHQIQCKSCGEYVSFERYGHHLDSECPDRLMVCTCCMKLIPFRIFRSHLMDHMREIVQEIKTIRLRQEELTLQFKQIQELLAPSWNINLLEDSP</sequence>